<evidence type="ECO:0000313" key="1">
    <source>
        <dbReference type="EMBL" id="SFE84916.1"/>
    </source>
</evidence>
<name>A0A1I2DWH3_9ACTN</name>
<accession>A0A1I2DWH3</accession>
<dbReference type="Gene3D" id="3.90.1140.10">
    <property type="entry name" value="Cyclic phosphodiesterase"/>
    <property type="match status" value="1"/>
</dbReference>
<organism evidence="1 2">
    <name type="scientific">Actinoplanes philippinensis</name>
    <dbReference type="NCBI Taxonomy" id="35752"/>
    <lineage>
        <taxon>Bacteria</taxon>
        <taxon>Bacillati</taxon>
        <taxon>Actinomycetota</taxon>
        <taxon>Actinomycetes</taxon>
        <taxon>Micromonosporales</taxon>
        <taxon>Micromonosporaceae</taxon>
        <taxon>Actinoplanes</taxon>
    </lineage>
</organism>
<dbReference type="AlphaFoldDB" id="A0A1I2DWH3"/>
<proteinExistence type="predicted"/>
<dbReference type="EMBL" id="FONV01000004">
    <property type="protein sequence ID" value="SFE84916.1"/>
    <property type="molecule type" value="Genomic_DNA"/>
</dbReference>
<dbReference type="Proteomes" id="UP000199645">
    <property type="component" value="Unassembled WGS sequence"/>
</dbReference>
<protein>
    <recommendedName>
        <fullName evidence="3">2'-5' RNA ligase superfamily protein</fullName>
    </recommendedName>
</protein>
<keyword evidence="2" id="KW-1185">Reference proteome</keyword>
<dbReference type="OrthoDB" id="4311410at2"/>
<dbReference type="RefSeq" id="WP_143133684.1">
    <property type="nucleotide sequence ID" value="NZ_BOMT01000034.1"/>
</dbReference>
<reference evidence="1 2" key="1">
    <citation type="submission" date="2016-10" db="EMBL/GenBank/DDBJ databases">
        <authorList>
            <person name="de Groot N.N."/>
        </authorList>
    </citation>
    <scope>NUCLEOTIDE SEQUENCE [LARGE SCALE GENOMIC DNA]</scope>
    <source>
        <strain evidence="1 2">DSM 43019</strain>
    </source>
</reference>
<evidence type="ECO:0008006" key="3">
    <source>
        <dbReference type="Google" id="ProtNLM"/>
    </source>
</evidence>
<gene>
    <name evidence="1" type="ORF">SAMN05421541_10425</name>
</gene>
<evidence type="ECO:0000313" key="2">
    <source>
        <dbReference type="Proteomes" id="UP000199645"/>
    </source>
</evidence>
<sequence length="234" mass="25101">MSDHHRPGRQVSRAAFDRLFRDGSAAVSTGEHRVQSPPVEGGFRWGLSALLPPDPTAAATLDRVAHEAAAAAGGRHWITGAAATSHLTLRSLEPWRAVIEDGDPLVNRYAVALGEAVRGIGPLTFTVTGLTLTPGSVMACAVPADDRADRLADAYGTALGADGWHENEFTRDFWYLNLLHFAEPVENPDRLIAWVAGRRDREITTVVVGEVRLTRWGFAGSGMVPHVVAASPLT</sequence>